<name>A0ABR3T1T1_9PEZI</name>
<proteinExistence type="predicted"/>
<feature type="compositionally biased region" description="Basic and acidic residues" evidence="1">
    <location>
        <begin position="117"/>
        <end position="134"/>
    </location>
</feature>
<evidence type="ECO:0000256" key="1">
    <source>
        <dbReference type="SAM" id="MobiDB-lite"/>
    </source>
</evidence>
<organism evidence="2 3">
    <name type="scientific">Diplodia intermedia</name>
    <dbReference type="NCBI Taxonomy" id="856260"/>
    <lineage>
        <taxon>Eukaryota</taxon>
        <taxon>Fungi</taxon>
        <taxon>Dikarya</taxon>
        <taxon>Ascomycota</taxon>
        <taxon>Pezizomycotina</taxon>
        <taxon>Dothideomycetes</taxon>
        <taxon>Dothideomycetes incertae sedis</taxon>
        <taxon>Botryosphaeriales</taxon>
        <taxon>Botryosphaeriaceae</taxon>
        <taxon>Diplodia</taxon>
    </lineage>
</organism>
<evidence type="ECO:0000313" key="2">
    <source>
        <dbReference type="EMBL" id="KAL1633535.1"/>
    </source>
</evidence>
<gene>
    <name evidence="2" type="ORF">SLS58_011050</name>
</gene>
<feature type="region of interest" description="Disordered" evidence="1">
    <location>
        <begin position="116"/>
        <end position="193"/>
    </location>
</feature>
<sequence>MPHAEPRVPQEKARHIERLKELFGDAAEPLIPDEVAQRSGLKIHQLKDYGADILRLLRYAGYIAKEESLEHHRRDILQQVNARRGLTFKQGGAYKRQGSSYISLIDVKSYLTTVCQKQDKSSRPPEITSREHSLHPPPVNDNGSQREETPSAAQSLGPIKTPPPVNLRSEHTTPPITDAPRIPLPHPDGPPVGEAEPHMPTKMEIQSLTIILAILRHQAWTKRKWTRPSSVT</sequence>
<accession>A0ABR3T1T1</accession>
<protein>
    <submittedName>
        <fullName evidence="2">Uncharacterized protein</fullName>
    </submittedName>
</protein>
<reference evidence="2 3" key="1">
    <citation type="journal article" date="2023" name="Plant Dis.">
        <title>First Report of Diplodia intermedia Causing Canker and Dieback Diseases on Apple Trees in Canada.</title>
        <authorList>
            <person name="Ellouze W."/>
            <person name="Ilyukhin E."/>
            <person name="Sulman M."/>
            <person name="Ali S."/>
        </authorList>
    </citation>
    <scope>NUCLEOTIDE SEQUENCE [LARGE SCALE GENOMIC DNA]</scope>
    <source>
        <strain evidence="2 3">M45-28</strain>
    </source>
</reference>
<comment type="caution">
    <text evidence="2">The sequence shown here is derived from an EMBL/GenBank/DDBJ whole genome shotgun (WGS) entry which is preliminary data.</text>
</comment>
<evidence type="ECO:0000313" key="3">
    <source>
        <dbReference type="Proteomes" id="UP001521184"/>
    </source>
</evidence>
<dbReference type="Proteomes" id="UP001521184">
    <property type="component" value="Unassembled WGS sequence"/>
</dbReference>
<dbReference type="EMBL" id="JAKEKT020000153">
    <property type="protein sequence ID" value="KAL1633535.1"/>
    <property type="molecule type" value="Genomic_DNA"/>
</dbReference>
<keyword evidence="3" id="KW-1185">Reference proteome</keyword>